<reference evidence="2" key="1">
    <citation type="journal article" date="2019" name="Sci. Rep.">
        <title>Draft genome of Tanacetum cinerariifolium, the natural source of mosquito coil.</title>
        <authorList>
            <person name="Yamashiro T."/>
            <person name="Shiraishi A."/>
            <person name="Satake H."/>
            <person name="Nakayama K."/>
        </authorList>
    </citation>
    <scope>NUCLEOTIDE SEQUENCE</scope>
</reference>
<feature type="region of interest" description="Disordered" evidence="1">
    <location>
        <begin position="108"/>
        <end position="137"/>
    </location>
</feature>
<feature type="compositionally biased region" description="Acidic residues" evidence="1">
    <location>
        <begin position="539"/>
        <end position="548"/>
    </location>
</feature>
<organism evidence="2">
    <name type="scientific">Tanacetum cinerariifolium</name>
    <name type="common">Dalmatian daisy</name>
    <name type="synonym">Chrysanthemum cinerariifolium</name>
    <dbReference type="NCBI Taxonomy" id="118510"/>
    <lineage>
        <taxon>Eukaryota</taxon>
        <taxon>Viridiplantae</taxon>
        <taxon>Streptophyta</taxon>
        <taxon>Embryophyta</taxon>
        <taxon>Tracheophyta</taxon>
        <taxon>Spermatophyta</taxon>
        <taxon>Magnoliopsida</taxon>
        <taxon>eudicotyledons</taxon>
        <taxon>Gunneridae</taxon>
        <taxon>Pentapetalae</taxon>
        <taxon>asterids</taxon>
        <taxon>campanulids</taxon>
        <taxon>Asterales</taxon>
        <taxon>Asteraceae</taxon>
        <taxon>Asteroideae</taxon>
        <taxon>Anthemideae</taxon>
        <taxon>Anthemidinae</taxon>
        <taxon>Tanacetum</taxon>
    </lineage>
</organism>
<dbReference type="EMBL" id="BKCJ010275668">
    <property type="protein sequence ID" value="GEZ41119.1"/>
    <property type="molecule type" value="Genomic_DNA"/>
</dbReference>
<feature type="compositionally biased region" description="Polar residues" evidence="1">
    <location>
        <begin position="121"/>
        <end position="132"/>
    </location>
</feature>
<proteinExistence type="predicted"/>
<feature type="non-terminal residue" evidence="2">
    <location>
        <position position="566"/>
    </location>
</feature>
<dbReference type="AlphaFoldDB" id="A0A699IAE5"/>
<sequence>RDVGYNGNKTKDNGRRPAYQDDLKDLVTIDGDDIDWSGHVDEDAQNYAMMTYSANNSGSDNEVKSCSKACEESYARLKKLYDDQRDKLGDASIEIIAYTLALKKTSANEADSKPSEYASCESDSSVETSTSMPEPVENASKVFCEPKVWTDAPIIKEYESDSDNGSVSNVQEDKEKPSFAFTDSVKHDDPHRALKDKGIVDSCSRHMTGNKAHLEQMTQLTSMCEMFCQFVQKKREEKRIEEELAEKAQTWKLPVFYDDDDDEERSHSLQDNIIFGLPPCSAITPNEPIDSLSMGEEHLNIIPAMESDEFIKSCVENLVPNPSEFEGKNEYDVPASLTTFSNILFDAEYEFNSIDPHHFDTESDLIESMRNRDSSIISSSLKIDSLLNEFTGKLTLLKSIPSGIDETDCDPEDDIRLIKRLLYDNSSPRLPKEFVSENSNADIESFSLSPIPVEDSNSFMEEIALTTRCNAIFLAVASLFFWQWHSSSLAVGTSSASRNSIPGNDNIISGLPPFSAITPDEPVLSTEEPDNSLNQIEDFSESNEEFSSIDDNSFSIDDIDYVEASP</sequence>
<protein>
    <submittedName>
        <fullName evidence="2">Uncharacterized protein</fullName>
    </submittedName>
</protein>
<comment type="caution">
    <text evidence="2">The sequence shown here is derived from an EMBL/GenBank/DDBJ whole genome shotgun (WGS) entry which is preliminary data.</text>
</comment>
<feature type="compositionally biased region" description="Acidic residues" evidence="1">
    <location>
        <begin position="557"/>
        <end position="566"/>
    </location>
</feature>
<evidence type="ECO:0000313" key="2">
    <source>
        <dbReference type="EMBL" id="GEZ41119.1"/>
    </source>
</evidence>
<accession>A0A699IAE5</accession>
<evidence type="ECO:0000256" key="1">
    <source>
        <dbReference type="SAM" id="MobiDB-lite"/>
    </source>
</evidence>
<feature type="region of interest" description="Disordered" evidence="1">
    <location>
        <begin position="159"/>
        <end position="191"/>
    </location>
</feature>
<name>A0A699IAE5_TANCI</name>
<feature type="region of interest" description="Disordered" evidence="1">
    <location>
        <begin position="539"/>
        <end position="566"/>
    </location>
</feature>
<feature type="non-terminal residue" evidence="2">
    <location>
        <position position="1"/>
    </location>
</feature>
<gene>
    <name evidence="2" type="ORF">Tci_513092</name>
</gene>